<dbReference type="InterPro" id="IPR006905">
    <property type="entry name" value="Flavin_halogenase"/>
</dbReference>
<dbReference type="PANTHER" id="PTHR43747:SF4">
    <property type="entry name" value="FLAVIN-DEPENDENT TRYPTOPHAN HALOGENASE"/>
    <property type="match status" value="1"/>
</dbReference>
<protein>
    <submittedName>
        <fullName evidence="1">Tryptophan halogenase family protein</fullName>
        <ecNumber evidence="1">1.14.19.-</ecNumber>
    </submittedName>
</protein>
<accession>A0ABV7D546</accession>
<dbReference type="PANTHER" id="PTHR43747">
    <property type="entry name" value="FAD-BINDING PROTEIN"/>
    <property type="match status" value="1"/>
</dbReference>
<reference evidence="2" key="1">
    <citation type="journal article" date="2019" name="Int. J. Syst. Evol. Microbiol.">
        <title>The Global Catalogue of Microorganisms (GCM) 10K type strain sequencing project: providing services to taxonomists for standard genome sequencing and annotation.</title>
        <authorList>
            <consortium name="The Broad Institute Genomics Platform"/>
            <consortium name="The Broad Institute Genome Sequencing Center for Infectious Disease"/>
            <person name="Wu L."/>
            <person name="Ma J."/>
        </authorList>
    </citation>
    <scope>NUCLEOTIDE SEQUENCE [LARGE SCALE GENOMIC DNA]</scope>
    <source>
        <strain evidence="2">KCTC 62164</strain>
    </source>
</reference>
<dbReference type="EC" id="1.14.19.-" evidence="1"/>
<proteinExistence type="predicted"/>
<dbReference type="Proteomes" id="UP001595444">
    <property type="component" value="Unassembled WGS sequence"/>
</dbReference>
<dbReference type="Pfam" id="PF04820">
    <property type="entry name" value="Trp_halogenase"/>
    <property type="match status" value="1"/>
</dbReference>
<dbReference type="GO" id="GO:0016491">
    <property type="term" value="F:oxidoreductase activity"/>
    <property type="evidence" value="ECO:0007669"/>
    <property type="project" value="UniProtKB-KW"/>
</dbReference>
<dbReference type="Gene3D" id="3.50.50.60">
    <property type="entry name" value="FAD/NAD(P)-binding domain"/>
    <property type="match status" value="1"/>
</dbReference>
<keyword evidence="1" id="KW-0560">Oxidoreductase</keyword>
<name>A0ABV7D546_9PROT</name>
<sequence length="545" mass="61993">MTTRKVCIVGGGSAGWMAAAYLEAALRPNPRGTVEISLIESPNIPRISVGEATVPSIRHILSVIGLDQVEFMKAVDGSFKQSIKYVNWLHKDRHFYHHPFSRYRQLPIDRTGIDWLMSDRSIPFMETVSAQPQICDIGMAPLMLGKWDFGPPLTYAFHMNAQKFADHLRDIATARGVTHILDDVVEPVVGECGNIKAVKTKKGDSYEADIFVDCTGFASLLIEKTLNVGWEDCSQYLLNNRAVVMQVPYDHHYPGQVRPYTTATALSNGWVWDIPLMSYRSIGYVHSSDYISLEAAEEEIRAYEGPHSQSLSSRVINFKVGRREKAWVKNCISVGLSGGFIEPLESTGLYLSDLATVMLAEHFPFHDEDMDTMSFRVNRIMANRFYEIMDFINMHFCLTRRTDTDYWKEVQKPERIVPRLQAKFDYWKRKPPSMSDFEDQFFPGMPTAAIANPGGYAGDHRTAIDVAGLWNHESYECIMYGMDFMGDEYRQMLGNNRAPSRVANQIIQRLQTAPSKLPPHDIWLQRVLGMPNWGPRNDKWCSHGL</sequence>
<dbReference type="RefSeq" id="WP_194214643.1">
    <property type="nucleotide sequence ID" value="NZ_CP061205.1"/>
</dbReference>
<dbReference type="InterPro" id="IPR036188">
    <property type="entry name" value="FAD/NAD-bd_sf"/>
</dbReference>
<organism evidence="1 2">
    <name type="scientific">Kordiimonas pumila</name>
    <dbReference type="NCBI Taxonomy" id="2161677"/>
    <lineage>
        <taxon>Bacteria</taxon>
        <taxon>Pseudomonadati</taxon>
        <taxon>Pseudomonadota</taxon>
        <taxon>Alphaproteobacteria</taxon>
        <taxon>Kordiimonadales</taxon>
        <taxon>Kordiimonadaceae</taxon>
        <taxon>Kordiimonas</taxon>
    </lineage>
</organism>
<dbReference type="InterPro" id="IPR050816">
    <property type="entry name" value="Flavin-dep_Halogenase_NPB"/>
</dbReference>
<dbReference type="SUPFAM" id="SSF51905">
    <property type="entry name" value="FAD/NAD(P)-binding domain"/>
    <property type="match status" value="1"/>
</dbReference>
<gene>
    <name evidence="1" type="ORF">ACFOKA_09060</name>
</gene>
<keyword evidence="2" id="KW-1185">Reference proteome</keyword>
<evidence type="ECO:0000313" key="2">
    <source>
        <dbReference type="Proteomes" id="UP001595444"/>
    </source>
</evidence>
<dbReference type="EMBL" id="JBHRSL010000007">
    <property type="protein sequence ID" value="MFC3052055.1"/>
    <property type="molecule type" value="Genomic_DNA"/>
</dbReference>
<comment type="caution">
    <text evidence="1">The sequence shown here is derived from an EMBL/GenBank/DDBJ whole genome shotgun (WGS) entry which is preliminary data.</text>
</comment>
<evidence type="ECO:0000313" key="1">
    <source>
        <dbReference type="EMBL" id="MFC3052055.1"/>
    </source>
</evidence>
<dbReference type="InterPro" id="IPR033856">
    <property type="entry name" value="Trp_halogen"/>
</dbReference>
<dbReference type="PIRSF" id="PIRSF011396">
    <property type="entry name" value="Trp_halogenase"/>
    <property type="match status" value="1"/>
</dbReference>